<sequence length="190" mass="22117">MKKLITFLTIGLLFGFTALIFQQIEANELSSSQNTEQVEKIQRHVHSTTSNAPKNTERLSSNNPTLSDDKMIAMMDQFMDTLVQEIDEENRVVKFRTKDSLIDEFDSIATKEVVRPYVDYYFVEQNGELFIIPTETPAWFIKDNEYEKDTISDNKVELTQENETDLYGPYTIQVLFEKIKGQWKITNISH</sequence>
<gene>
    <name evidence="2" type="ORF">SAMN04487944_114127</name>
</gene>
<organism evidence="2 3">
    <name type="scientific">Gracilibacillus ureilyticus</name>
    <dbReference type="NCBI Taxonomy" id="531814"/>
    <lineage>
        <taxon>Bacteria</taxon>
        <taxon>Bacillati</taxon>
        <taxon>Bacillota</taxon>
        <taxon>Bacilli</taxon>
        <taxon>Bacillales</taxon>
        <taxon>Bacillaceae</taxon>
        <taxon>Gracilibacillus</taxon>
    </lineage>
</organism>
<reference evidence="2 3" key="1">
    <citation type="submission" date="2016-10" db="EMBL/GenBank/DDBJ databases">
        <authorList>
            <person name="de Groot N.N."/>
        </authorList>
    </citation>
    <scope>NUCLEOTIDE SEQUENCE [LARGE SCALE GENOMIC DNA]</scope>
    <source>
        <strain evidence="2 3">CGMCC 1.7727</strain>
    </source>
</reference>
<evidence type="ECO:0000256" key="1">
    <source>
        <dbReference type="SAM" id="MobiDB-lite"/>
    </source>
</evidence>
<dbReference type="EMBL" id="FOGL01000014">
    <property type="protein sequence ID" value="SER99471.1"/>
    <property type="molecule type" value="Genomic_DNA"/>
</dbReference>
<dbReference type="RefSeq" id="WP_089742115.1">
    <property type="nucleotide sequence ID" value="NZ_FOGL01000014.1"/>
</dbReference>
<evidence type="ECO:0000313" key="2">
    <source>
        <dbReference type="EMBL" id="SER99471.1"/>
    </source>
</evidence>
<proteinExistence type="predicted"/>
<dbReference type="STRING" id="531814.SAMN04487944_114127"/>
<dbReference type="Proteomes" id="UP000199687">
    <property type="component" value="Unassembled WGS sequence"/>
</dbReference>
<evidence type="ECO:0000313" key="3">
    <source>
        <dbReference type="Proteomes" id="UP000199687"/>
    </source>
</evidence>
<accession>A0A1H9TR31</accession>
<evidence type="ECO:0008006" key="4">
    <source>
        <dbReference type="Google" id="ProtNLM"/>
    </source>
</evidence>
<feature type="compositionally biased region" description="Polar residues" evidence="1">
    <location>
        <begin position="47"/>
        <end position="66"/>
    </location>
</feature>
<dbReference type="AlphaFoldDB" id="A0A1H9TR31"/>
<dbReference type="OrthoDB" id="2880030at2"/>
<keyword evidence="3" id="KW-1185">Reference proteome</keyword>
<name>A0A1H9TR31_9BACI</name>
<feature type="region of interest" description="Disordered" evidence="1">
    <location>
        <begin position="35"/>
        <end position="66"/>
    </location>
</feature>
<protein>
    <recommendedName>
        <fullName evidence="4">DUF3993 domain-containing protein</fullName>
    </recommendedName>
</protein>